<reference evidence="2" key="1">
    <citation type="journal article" date="2014" name="Int. J. Syst. Evol. Microbiol.">
        <title>Complete genome sequence of Corynebacterium casei LMG S-19264T (=DSM 44701T), isolated from a smear-ripened cheese.</title>
        <authorList>
            <consortium name="US DOE Joint Genome Institute (JGI-PGF)"/>
            <person name="Walter F."/>
            <person name="Albersmeier A."/>
            <person name="Kalinowski J."/>
            <person name="Ruckert C."/>
        </authorList>
    </citation>
    <scope>NUCLEOTIDE SEQUENCE</scope>
    <source>
        <strain evidence="2">CGMCC 1.15085</strain>
    </source>
</reference>
<organism evidence="2 3">
    <name type="scientific">Flexivirga endophytica</name>
    <dbReference type="NCBI Taxonomy" id="1849103"/>
    <lineage>
        <taxon>Bacteria</taxon>
        <taxon>Bacillati</taxon>
        <taxon>Actinomycetota</taxon>
        <taxon>Actinomycetes</taxon>
        <taxon>Micrococcales</taxon>
        <taxon>Dermacoccaceae</taxon>
        <taxon>Flexivirga</taxon>
    </lineage>
</organism>
<evidence type="ECO:0000313" key="3">
    <source>
        <dbReference type="Proteomes" id="UP000636793"/>
    </source>
</evidence>
<comment type="caution">
    <text evidence="2">The sequence shown here is derived from an EMBL/GenBank/DDBJ whole genome shotgun (WGS) entry which is preliminary data.</text>
</comment>
<gene>
    <name evidence="2" type="ORF">GCM10011492_21630</name>
</gene>
<accession>A0A916WUF9</accession>
<feature type="compositionally biased region" description="Low complexity" evidence="1">
    <location>
        <begin position="42"/>
        <end position="54"/>
    </location>
</feature>
<sequence length="107" mass="11177">MVDQRGDGGPVTPVQGAERDGRVGISKRTHAQIVPEVPGGPPRASGARAGGLPRVRAASARVRDFRSKETGVPAKYSGEAGPDEVSEERVGVPAKYRRSEAGENFVG</sequence>
<keyword evidence="3" id="KW-1185">Reference proteome</keyword>
<name>A0A916WUF9_9MICO</name>
<dbReference type="Proteomes" id="UP000636793">
    <property type="component" value="Unassembled WGS sequence"/>
</dbReference>
<dbReference type="AlphaFoldDB" id="A0A916WUF9"/>
<proteinExistence type="predicted"/>
<feature type="region of interest" description="Disordered" evidence="1">
    <location>
        <begin position="1"/>
        <end position="107"/>
    </location>
</feature>
<reference evidence="2" key="2">
    <citation type="submission" date="2020-09" db="EMBL/GenBank/DDBJ databases">
        <authorList>
            <person name="Sun Q."/>
            <person name="Zhou Y."/>
        </authorList>
    </citation>
    <scope>NUCLEOTIDE SEQUENCE</scope>
    <source>
        <strain evidence="2">CGMCC 1.15085</strain>
    </source>
</reference>
<evidence type="ECO:0000256" key="1">
    <source>
        <dbReference type="SAM" id="MobiDB-lite"/>
    </source>
</evidence>
<dbReference type="EMBL" id="BMHI01000003">
    <property type="protein sequence ID" value="GGB30816.1"/>
    <property type="molecule type" value="Genomic_DNA"/>
</dbReference>
<evidence type="ECO:0000313" key="2">
    <source>
        <dbReference type="EMBL" id="GGB30816.1"/>
    </source>
</evidence>
<protein>
    <submittedName>
        <fullName evidence="2">Uncharacterized protein</fullName>
    </submittedName>
</protein>